<keyword evidence="7 16" id="KW-0479">Metal-binding</keyword>
<evidence type="ECO:0000256" key="14">
    <source>
        <dbReference type="ARBA" id="ARBA00023203"/>
    </source>
</evidence>
<feature type="compositionally biased region" description="Polar residues" evidence="17">
    <location>
        <begin position="2149"/>
        <end position="2165"/>
    </location>
</feature>
<keyword evidence="18" id="KW-0812">Transmembrane</keyword>
<keyword evidence="11" id="KW-0560">Oxidoreductase</keyword>
<evidence type="ECO:0000256" key="5">
    <source>
        <dbReference type="ARBA" id="ARBA00022490"/>
    </source>
</evidence>
<evidence type="ECO:0000256" key="3">
    <source>
        <dbReference type="ARBA" id="ARBA00008223"/>
    </source>
</evidence>
<keyword evidence="18" id="KW-1133">Transmembrane helix</keyword>
<feature type="transmembrane region" description="Helical" evidence="18">
    <location>
        <begin position="3649"/>
        <end position="3668"/>
    </location>
</feature>
<dbReference type="InterPro" id="IPR057494">
    <property type="entry name" value="Rossman_Mical"/>
</dbReference>
<feature type="region of interest" description="Disordered" evidence="17">
    <location>
        <begin position="1494"/>
        <end position="1513"/>
    </location>
</feature>
<evidence type="ECO:0000313" key="22">
    <source>
        <dbReference type="EMBL" id="CAD1475553.1"/>
    </source>
</evidence>
<evidence type="ECO:0000256" key="15">
    <source>
        <dbReference type="ARBA" id="ARBA00049522"/>
    </source>
</evidence>
<dbReference type="Gene3D" id="2.10.110.10">
    <property type="entry name" value="Cysteine Rich Protein"/>
    <property type="match status" value="1"/>
</dbReference>
<organism evidence="22 23">
    <name type="scientific">Heterotrigona itama</name>
    <dbReference type="NCBI Taxonomy" id="395501"/>
    <lineage>
        <taxon>Eukaryota</taxon>
        <taxon>Metazoa</taxon>
        <taxon>Ecdysozoa</taxon>
        <taxon>Arthropoda</taxon>
        <taxon>Hexapoda</taxon>
        <taxon>Insecta</taxon>
        <taxon>Pterygota</taxon>
        <taxon>Neoptera</taxon>
        <taxon>Endopterygota</taxon>
        <taxon>Hymenoptera</taxon>
        <taxon>Apocrita</taxon>
        <taxon>Aculeata</taxon>
        <taxon>Apoidea</taxon>
        <taxon>Anthophila</taxon>
        <taxon>Apidae</taxon>
        <taxon>Heterotrigona</taxon>
    </lineage>
</organism>
<evidence type="ECO:0000256" key="6">
    <source>
        <dbReference type="ARBA" id="ARBA00022630"/>
    </source>
</evidence>
<dbReference type="Pfam" id="PF00890">
    <property type="entry name" value="FAD_binding_2"/>
    <property type="match status" value="1"/>
</dbReference>
<dbReference type="EC" id="1.14.13.225" evidence="4"/>
<dbReference type="InterPro" id="IPR003953">
    <property type="entry name" value="FAD-dep_OxRdtase_2_FAD-bd"/>
</dbReference>
<dbReference type="SUPFAM" id="SSF47576">
    <property type="entry name" value="Calponin-homology domain, CH-domain"/>
    <property type="match status" value="1"/>
</dbReference>
<comment type="similarity">
    <text evidence="3">Belongs to the Mical family.</text>
</comment>
<dbReference type="GO" id="GO:0005737">
    <property type="term" value="C:cytoplasm"/>
    <property type="evidence" value="ECO:0007669"/>
    <property type="project" value="UniProtKB-SubCell"/>
</dbReference>
<evidence type="ECO:0000259" key="19">
    <source>
        <dbReference type="PROSITE" id="PS50021"/>
    </source>
</evidence>
<feature type="compositionally biased region" description="Polar residues" evidence="17">
    <location>
        <begin position="2522"/>
        <end position="2532"/>
    </location>
</feature>
<accession>A0A6V7H7Z1</accession>
<evidence type="ECO:0000259" key="20">
    <source>
        <dbReference type="PROSITE" id="PS50023"/>
    </source>
</evidence>
<dbReference type="CDD" id="cd22198">
    <property type="entry name" value="CH_MICAL_EHBP-like"/>
    <property type="match status" value="1"/>
</dbReference>
<dbReference type="PROSITE" id="PS00478">
    <property type="entry name" value="LIM_DOMAIN_1"/>
    <property type="match status" value="1"/>
</dbReference>
<evidence type="ECO:0000256" key="13">
    <source>
        <dbReference type="ARBA" id="ARBA00023038"/>
    </source>
</evidence>
<dbReference type="InterPro" id="IPR001715">
    <property type="entry name" value="CH_dom"/>
</dbReference>
<comment type="cofactor">
    <cofactor evidence="1">
        <name>FAD</name>
        <dbReference type="ChEBI" id="CHEBI:57692"/>
    </cofactor>
</comment>
<feature type="domain" description="Calponin-homology (CH)" evidence="19">
    <location>
        <begin position="528"/>
        <end position="634"/>
    </location>
</feature>
<dbReference type="Pfam" id="PF00412">
    <property type="entry name" value="LIM"/>
    <property type="match status" value="1"/>
</dbReference>
<dbReference type="InterPro" id="IPR022735">
    <property type="entry name" value="bMERB_dom"/>
</dbReference>
<keyword evidence="5" id="KW-0963">Cytoplasm</keyword>
<protein>
    <recommendedName>
        <fullName evidence="4">F-actin monooxygenase</fullName>
        <ecNumber evidence="4">1.14.13.225</ecNumber>
    </recommendedName>
</protein>
<evidence type="ECO:0000256" key="18">
    <source>
        <dbReference type="SAM" id="Phobius"/>
    </source>
</evidence>
<dbReference type="PROSITE" id="PS50021">
    <property type="entry name" value="CH"/>
    <property type="match status" value="1"/>
</dbReference>
<dbReference type="OrthoDB" id="20799at2759"/>
<feature type="compositionally biased region" description="Low complexity" evidence="17">
    <location>
        <begin position="1498"/>
        <end position="1511"/>
    </location>
</feature>
<dbReference type="InterPro" id="IPR050540">
    <property type="entry name" value="F-actin_Monoox_Mical"/>
</dbReference>
<evidence type="ECO:0000256" key="11">
    <source>
        <dbReference type="ARBA" id="ARBA00023002"/>
    </source>
</evidence>
<feature type="region of interest" description="Disordered" evidence="17">
    <location>
        <begin position="1231"/>
        <end position="1270"/>
    </location>
</feature>
<feature type="domain" description="BMERB" evidence="21">
    <location>
        <begin position="3476"/>
        <end position="3625"/>
    </location>
</feature>
<feature type="region of interest" description="Disordered" evidence="17">
    <location>
        <begin position="496"/>
        <end position="525"/>
    </location>
</feature>
<feature type="region of interest" description="Disordered" evidence="17">
    <location>
        <begin position="646"/>
        <end position="724"/>
    </location>
</feature>
<evidence type="ECO:0000256" key="4">
    <source>
        <dbReference type="ARBA" id="ARBA00012709"/>
    </source>
</evidence>
<feature type="compositionally biased region" description="Basic and acidic residues" evidence="17">
    <location>
        <begin position="2183"/>
        <end position="2203"/>
    </location>
</feature>
<feature type="compositionally biased region" description="Basic and acidic residues" evidence="17">
    <location>
        <begin position="2554"/>
        <end position="2564"/>
    </location>
</feature>
<gene>
    <name evidence="22" type="ORF">MHI_LOCUS581392</name>
</gene>
<feature type="compositionally biased region" description="Polar residues" evidence="17">
    <location>
        <begin position="1231"/>
        <end position="1260"/>
    </location>
</feature>
<evidence type="ECO:0000256" key="1">
    <source>
        <dbReference type="ARBA" id="ARBA00001974"/>
    </source>
</evidence>
<dbReference type="SMART" id="SM01203">
    <property type="entry name" value="DUF3585"/>
    <property type="match status" value="1"/>
</dbReference>
<feature type="compositionally biased region" description="Basic and acidic residues" evidence="17">
    <location>
        <begin position="1186"/>
        <end position="1196"/>
    </location>
</feature>
<comment type="subcellular location">
    <subcellularLocation>
        <location evidence="2">Cytoplasm</location>
    </subcellularLocation>
</comment>
<comment type="caution">
    <text evidence="22">The sequence shown here is derived from an EMBL/GenBank/DDBJ whole genome shotgun (WGS) entry which is preliminary data.</text>
</comment>
<keyword evidence="14" id="KW-0009">Actin-binding</keyword>
<feature type="compositionally biased region" description="Acidic residues" evidence="17">
    <location>
        <begin position="1161"/>
        <end position="1185"/>
    </location>
</feature>
<feature type="compositionally biased region" description="Acidic residues" evidence="17">
    <location>
        <begin position="2211"/>
        <end position="2227"/>
    </location>
</feature>
<keyword evidence="6" id="KW-0285">Flavoprotein</keyword>
<dbReference type="GO" id="GO:0003779">
    <property type="term" value="F:actin binding"/>
    <property type="evidence" value="ECO:0007669"/>
    <property type="project" value="UniProtKB-KW"/>
</dbReference>
<feature type="region of interest" description="Disordered" evidence="17">
    <location>
        <begin position="2522"/>
        <end position="2600"/>
    </location>
</feature>
<dbReference type="InterPro" id="IPR001781">
    <property type="entry name" value="Znf_LIM"/>
</dbReference>
<dbReference type="Gene3D" id="1.10.418.10">
    <property type="entry name" value="Calponin-like domain"/>
    <property type="match status" value="1"/>
</dbReference>
<dbReference type="PROSITE" id="PS51848">
    <property type="entry name" value="BMERB"/>
    <property type="match status" value="1"/>
</dbReference>
<feature type="compositionally biased region" description="Low complexity" evidence="17">
    <location>
        <begin position="2130"/>
        <end position="2140"/>
    </location>
</feature>
<feature type="region of interest" description="Disordered" evidence="17">
    <location>
        <begin position="1149"/>
        <end position="1215"/>
    </location>
</feature>
<evidence type="ECO:0000256" key="12">
    <source>
        <dbReference type="ARBA" id="ARBA00023033"/>
    </source>
</evidence>
<feature type="compositionally biased region" description="Basic and acidic residues" evidence="17">
    <location>
        <begin position="1261"/>
        <end position="1270"/>
    </location>
</feature>
<dbReference type="PRINTS" id="PR00420">
    <property type="entry name" value="RNGMNOXGNASE"/>
</dbReference>
<evidence type="ECO:0000256" key="9">
    <source>
        <dbReference type="ARBA" id="ARBA00022833"/>
    </source>
</evidence>
<dbReference type="EMBL" id="CAJDYZ010008583">
    <property type="protein sequence ID" value="CAD1475553.1"/>
    <property type="molecule type" value="Genomic_DNA"/>
</dbReference>
<feature type="region of interest" description="Disordered" evidence="17">
    <location>
        <begin position="3091"/>
        <end position="3118"/>
    </location>
</feature>
<feature type="region of interest" description="Disordered" evidence="17">
    <location>
        <begin position="3130"/>
        <end position="3157"/>
    </location>
</feature>
<sequence length="3669" mass="415126">MEHQQGRKQTMNSTEVAKANEEFDLFCNATTLKSILGHFRHLCELLKVRPNTINQFYPKLKLKLRSWKAQALWKKFDQRANHKCYNRGKACLNTRVLIIGGGPCGLRSAIEAQLLGAKVVVVEKRDRMSRNNVLHLWPFVIQDLRGLGAKKFFGKFCAGSIDHISIRQLQCILLKVALILGVEFHESVSFDSLIPPPENQEEGKVGWRAKTTPADHPVSQYEFDVLIGADGKRNTLEGFKRKEFRGKLAIAITANFINKRTEAEARVEEISGVAFIFNQKFFKELYQETGIDLENIVYYKDDTHYFVMTAKKHSLIDKGVILQDYADTAKLLAKENVDREALMLYAREAAEFSTEYQMIGMEFAVNHYGQPDVAMFDFTSMYAAENASRILDRRGHRLLMILVGDSLLEPFWPTGSGCARGFLSSMDACWAIKSWGANVSPLEVIAERESIYRLLGQTTPENLNRDYAAYTLDPHTRYPNLNVSSVTPIQVRSLLDTDDPDSIKQPPVQSDIDIPKKRRRRDLRGDSQVHPDTLLRWLQKQVAVYDSVQIKDMGASFKSGLAICAIIHRYRPNLIDFHSLNPDDAITNNQLVFDVLEKELGIPPIMTGEEMVQCDVPDKLAMFSYLTQIYEVFRGEIPYIKHPKLEPENEERPAHSKQLSQLTPDQKVQSVDRVVRQDSATRTRHSRSRHNENLNPADKKGDTISRRSRKRRSTEKMGATVEERQKRLAEIERNRAERMRKRQYLRNMATQQFYKSMQMLQANAKREKDEPFEDYSIFLYRQTAPDFKDRVKYLEQKILHPDREPKIHAGHHRNSIDEEFSGRIKSIEDKLKGSTPTEKKPRDLLRAIGKIEKTDWNVKEIEKKIEENKMGRSVRHDKVERVPKWSREQFLARQIKMEKKGRDQKETDSKYADIDNTLKNIDRKIKEGNVLGYNKVSAMAEQFSNKSQDAEPKVHKSNVKPTITLPAQGGSEMCHFCNKRVYLMERLTAEGKFFHRGCFRCEYCSTSLRIGNHTFDRDKNGGRFYCTQHFGFSGTLKARAEKKRLTTLNKENIPTTPVHLKTPEKAKISLEGVVGLDLLDRGQTPERIEFENLAGISDAEEPQSQMDEDEWTDRNFGASTAEMGSNQPLTTEGTLELAKNWTLRYSHPHAAMGQSDTGSNEYEDSSDEYTNEDDESTTATEDEDDIRARELRKQEVWLKNPTRSSDTDTGSETEVKISQDSIDNITQESLTHPAQTPNLISPQEINVNNSEVDQEVVSTEDTQKSSDKETVTIGTFVGNTNHQVTNDTKFDSEDNTSQNIASGNLISLLDSSCNSIVDRESNTVNSDSSLIVSNPIEQNNSNRHNSVDECISEYESLIDDSCLLDLDRNQQIQDKSENDQVSFKFVNISNNDVNDKVISVYESLDKVKNVENSELTQTVLSDYNEINNEVMPGPDVTPETPDTPKITSTSNTNLQTVFAGIMFPDAIPFSQTSYNNTVQPNIEEVVSLKERLPDLITSSPNSSRDSSPSSSCEMYKSTETLYDELLLFDTQDKVTAESCDSDSPTQTYKRLTGDIPEDNKLKLFINDSKIPIVTITSPSPTSEKSLEETSIERAKLTIPKGASNQAVQFDGNSSFDKLKRDLRQRKAKNKMSMGELRPLTTENARRKIDKYFTDEKKQKAKNQNIQIEKKSPDIKVVELDIKPKLSAKVEAKDIMKYFQKINPESSEKSDYENQNDKNCTNIDELNEIDVDAVVKEFEEIERQNEEIFSIDTEDIESQLHLNALLTELHLEDTNEQLNAKDINVIEECELSSTACDNKLDEEKQNIIIDSSENITNSEQISLSSQQINNTLNKSHEDIIINPHNNAINEEQKILTSSLINDTLENTIDCYEIQKTNIEQTILQPNSYTLRPELDGGKTEVTTNLHTEQIASQLDNGTSEIKFREGETNKQIVQQAISVPCLDYNILEIKLHEQKMQDTTHSADNIKIDVKQITPTPEFNNVENNTHDIVHRSDNTLNTKQEVTRNEALYKSFSELTSLPVQHNQVAKVKIVEQNIEIPKHVNKMNVHSDLILSNTVEVPKRPERKHVHHELSSSIRPDVSVVQFAPDIPIRRKSSKQKSNVPCSLEESTCNVQLSSTTINKRLIESDINTNNSNTINTETNKSRHSTETTKSNSEISKTTNTLGNTIDGHSHLTKSPPLINSDQRDSTRSIASKNDRAKKDKCVVASNEGTSEESEENSATEISTDSEFEHDGATPTQHEIPEITINDTYVRKTRGNYVEPKRVQVKSKVISSINGNLKQDQDLDARSQFKADHNINPHFEKEGKLNLLGFNNTNIAPLINPRKGDYLLNRTHSTEGIASKLSLELKKKYLLGGTAFGGSVMKSGSASNVDTQLRNFSDAISQHQKLLNPAPEPSPTMQAFLQGTSKLRSNNTQLSPISPTAAFSSSPVKPYIANRSSQNLLNNDNPIYKATILPEISKTHLPDLVKESSILKSKTTPNIVCSESKDVGSKELAKEQMASSQSHTVKGSQILENVRNAQITESNFAASTDENNGFRPRSPLHETSIIVPQVDWSKNKQEAKEGSTGDSEIDSDSLSSGDGEEAEEEAQDQPPVIVNLSPPRLQIHSTDGDLLLDEEANKFKDFDDGQSFEPDSIECSYLRDKELNGKINTTISTPISSVNKASMELELIKNEIEQLELQDEGKKSISNCSTPTSITSAISNKHDDSEENDITTAALTETEFSEWARDGEVLVSDDLRDVEFNINPEFITTRRKPTLSDASKTGRTLITIAKQEDLTDMDLDSSKFDKQIDVPVNNTSKLLANGENIDFMDTDNESLLDDSLQDASNTVMLKNRGYIEFVNIKSTPTLTGARDQLIADAPIAKLEIENDSCSEEEIYNDKNVIEINPVTMDDVMNKLNDAINKSDNDVTSNIEMKSNSIQEDQSIVETVNKELFQSMEEDSLLIVEPAEDTTTSEVVTILASPVNPQVSIVPNQVQKEPEQQKEETKITADSSNPDYLEYVKRLQSRIAEFSNAKDSIDIRKSKRKNSKSSLQSRTAEMIAEEIKNQEITINNSFNSPATSRKLEEITRERSKQKNVIQDLLMDKVEAHKQKSAEKKARRAARASSFNSTPTLSPIRPPIPNVSLINKFTPTSITTPENSPLRTETKRSVENKTSYETQQLPWKSEIEKSMNEGSNKTDIQSLENTISMKIGSEREDIFRTPVAPPRLKHEEAKRTAEKARQDARERARLKSDEDLGLSPEDKIKELRMKVARRQLSMEERKPKEDTYEPRLRHYNSGAIKTGLKLQTSKSTDNMKVVAEAINFAGLSTANAKSMDELLHADSPKSNSSVAVVKRDKKQKTKDPERRKSIIQAVSDFFFKKESSPSPSNQKDKLSMFRLTSKTKGKLDKVLSPKTNARPKSVCEGMLTRNFLNENPPPIPPPPLIYTIPTQVSDDSLSDDDTKTTAVSTSCMHKATVTEGSCNSISRKIKTTKRIARQARLKRLRMAQEIQRKLEETEVKQRELESRGVSVEKALRGEGECSDREEADLLREWFDLMKERTELRRYEKELLVRAQEVQLEDRHERLQQELRERLADDDDKKTNADVKKEGEILTEMLEIVAKRDSLIALLEEERQRWCKSTCQTLTFPTHTVTYFSHVPNFFSSDLNNTSSVLTLIVILIIYVFLTNLIE</sequence>
<dbReference type="GO" id="GO:0046872">
    <property type="term" value="F:metal ion binding"/>
    <property type="evidence" value="ECO:0007669"/>
    <property type="project" value="UniProtKB-KW"/>
</dbReference>
<keyword evidence="10" id="KW-0521">NADP</keyword>
<feature type="compositionally biased region" description="Polar residues" evidence="17">
    <location>
        <begin position="3130"/>
        <end position="3142"/>
    </location>
</feature>
<dbReference type="SMART" id="SM00132">
    <property type="entry name" value="LIM"/>
    <property type="match status" value="1"/>
</dbReference>
<keyword evidence="18" id="KW-0472">Membrane</keyword>
<dbReference type="CDD" id="cd09439">
    <property type="entry name" value="LIM_Mical"/>
    <property type="match status" value="1"/>
</dbReference>
<keyword evidence="12" id="KW-0503">Monooxygenase</keyword>
<dbReference type="Gene3D" id="3.50.50.60">
    <property type="entry name" value="FAD/NAD(P)-binding domain"/>
    <property type="match status" value="1"/>
</dbReference>
<comment type="catalytic activity">
    <reaction evidence="15">
        <text>L-methionyl-[F-actin] + NADPH + O2 + H(+) = L-methionyl-(R)-S-oxide-[F-actin] + NADP(+) + H2O</text>
        <dbReference type="Rhea" id="RHEA:51308"/>
        <dbReference type="Rhea" id="RHEA-COMP:12953"/>
        <dbReference type="Rhea" id="RHEA-COMP:12956"/>
        <dbReference type="ChEBI" id="CHEBI:15377"/>
        <dbReference type="ChEBI" id="CHEBI:15378"/>
        <dbReference type="ChEBI" id="CHEBI:15379"/>
        <dbReference type="ChEBI" id="CHEBI:16044"/>
        <dbReference type="ChEBI" id="CHEBI:45764"/>
        <dbReference type="ChEBI" id="CHEBI:57783"/>
        <dbReference type="ChEBI" id="CHEBI:58349"/>
        <dbReference type="EC" id="1.14.13.225"/>
    </reaction>
</comment>
<dbReference type="PANTHER" id="PTHR23167:SF54">
    <property type="entry name" value="[F-ACTIN]-MONOOXYGENASE MICAL"/>
    <property type="match status" value="1"/>
</dbReference>
<dbReference type="PANTHER" id="PTHR23167">
    <property type="entry name" value="CALPONIN HOMOLOGY DOMAIN-CONTAINING PROTEIN DDB_G0272472-RELATED"/>
    <property type="match status" value="1"/>
</dbReference>
<dbReference type="Pfam" id="PF00307">
    <property type="entry name" value="CH"/>
    <property type="match status" value="1"/>
</dbReference>
<evidence type="ECO:0000256" key="10">
    <source>
        <dbReference type="ARBA" id="ARBA00022857"/>
    </source>
</evidence>
<proteinExistence type="inferred from homology"/>
<feature type="region of interest" description="Disordered" evidence="17">
    <location>
        <begin position="2130"/>
        <end position="2242"/>
    </location>
</feature>
<feature type="compositionally biased region" description="Acidic residues" evidence="17">
    <location>
        <begin position="2579"/>
        <end position="2588"/>
    </location>
</feature>
<dbReference type="Pfam" id="PF25413">
    <property type="entry name" value="Rossman_Mical"/>
    <property type="match status" value="1"/>
</dbReference>
<feature type="region of interest" description="Disordered" evidence="17">
    <location>
        <begin position="3207"/>
        <end position="3240"/>
    </location>
</feature>
<dbReference type="SMART" id="SM00033">
    <property type="entry name" value="CH"/>
    <property type="match status" value="1"/>
</dbReference>
<keyword evidence="9 16" id="KW-0862">Zinc</keyword>
<evidence type="ECO:0000256" key="16">
    <source>
        <dbReference type="PROSITE-ProRule" id="PRU00125"/>
    </source>
</evidence>
<feature type="compositionally biased region" description="Polar residues" evidence="17">
    <location>
        <begin position="657"/>
        <end position="669"/>
    </location>
</feature>
<dbReference type="PROSITE" id="PS50023">
    <property type="entry name" value="LIM_DOMAIN_2"/>
    <property type="match status" value="1"/>
</dbReference>
<keyword evidence="13 16" id="KW-0440">LIM domain</keyword>
<dbReference type="SUPFAM" id="SSF57716">
    <property type="entry name" value="Glucocorticoid receptor-like (DNA-binding domain)"/>
    <property type="match status" value="1"/>
</dbReference>
<dbReference type="InterPro" id="IPR036872">
    <property type="entry name" value="CH_dom_sf"/>
</dbReference>
<dbReference type="FunFam" id="3.50.50.60:FF:000004">
    <property type="entry name" value="protein-methionine sulfoxide oxidase MICAL2 isoform X1"/>
    <property type="match status" value="1"/>
</dbReference>
<feature type="compositionally biased region" description="Basic and acidic residues" evidence="17">
    <location>
        <begin position="689"/>
        <end position="705"/>
    </location>
</feature>
<keyword evidence="23" id="KW-1185">Reference proteome</keyword>
<dbReference type="Pfam" id="PF12130">
    <property type="entry name" value="bMERB_dom"/>
    <property type="match status" value="1"/>
</dbReference>
<evidence type="ECO:0000256" key="17">
    <source>
        <dbReference type="SAM" id="MobiDB-lite"/>
    </source>
</evidence>
<dbReference type="SUPFAM" id="SSF51905">
    <property type="entry name" value="FAD/NAD(P)-binding domain"/>
    <property type="match status" value="1"/>
</dbReference>
<feature type="domain" description="LIM zinc-binding" evidence="20">
    <location>
        <begin position="972"/>
        <end position="1036"/>
    </location>
</feature>
<evidence type="ECO:0000259" key="21">
    <source>
        <dbReference type="PROSITE" id="PS51848"/>
    </source>
</evidence>
<feature type="non-terminal residue" evidence="22">
    <location>
        <position position="1"/>
    </location>
</feature>
<evidence type="ECO:0000256" key="8">
    <source>
        <dbReference type="ARBA" id="ARBA00022827"/>
    </source>
</evidence>
<reference evidence="22" key="1">
    <citation type="submission" date="2020-07" db="EMBL/GenBank/DDBJ databases">
        <authorList>
            <person name="Nazaruddin N."/>
        </authorList>
    </citation>
    <scope>NUCLEOTIDE SEQUENCE</scope>
</reference>
<dbReference type="Proteomes" id="UP000752696">
    <property type="component" value="Unassembled WGS sequence"/>
</dbReference>
<keyword evidence="8" id="KW-0274">FAD</keyword>
<dbReference type="InterPro" id="IPR036188">
    <property type="entry name" value="FAD/NAD-bd_sf"/>
</dbReference>
<dbReference type="GO" id="GO:0120501">
    <property type="term" value="F:F-actin monooxygenase activity"/>
    <property type="evidence" value="ECO:0007669"/>
    <property type="project" value="UniProtKB-EC"/>
</dbReference>
<evidence type="ECO:0000313" key="23">
    <source>
        <dbReference type="Proteomes" id="UP000752696"/>
    </source>
</evidence>
<evidence type="ECO:0000256" key="2">
    <source>
        <dbReference type="ARBA" id="ARBA00004496"/>
    </source>
</evidence>
<feature type="compositionally biased region" description="Polar residues" evidence="17">
    <location>
        <begin position="1201"/>
        <end position="1215"/>
    </location>
</feature>
<name>A0A6V7H7Z1_9HYME</name>
<evidence type="ECO:0000256" key="7">
    <source>
        <dbReference type="ARBA" id="ARBA00022723"/>
    </source>
</evidence>
<feature type="region of interest" description="Disordered" evidence="17">
    <location>
        <begin position="3319"/>
        <end position="3346"/>
    </location>
</feature>